<dbReference type="Proteomes" id="UP000076858">
    <property type="component" value="Unassembled WGS sequence"/>
</dbReference>
<feature type="compositionally biased region" description="Basic and acidic residues" evidence="1">
    <location>
        <begin position="57"/>
        <end position="74"/>
    </location>
</feature>
<feature type="region of interest" description="Disordered" evidence="1">
    <location>
        <begin position="39"/>
        <end position="85"/>
    </location>
</feature>
<organism evidence="2 3">
    <name type="scientific">Daphnia magna</name>
    <dbReference type="NCBI Taxonomy" id="35525"/>
    <lineage>
        <taxon>Eukaryota</taxon>
        <taxon>Metazoa</taxon>
        <taxon>Ecdysozoa</taxon>
        <taxon>Arthropoda</taxon>
        <taxon>Crustacea</taxon>
        <taxon>Branchiopoda</taxon>
        <taxon>Diplostraca</taxon>
        <taxon>Cladocera</taxon>
        <taxon>Anomopoda</taxon>
        <taxon>Daphniidae</taxon>
        <taxon>Daphnia</taxon>
    </lineage>
</organism>
<reference evidence="2 3" key="1">
    <citation type="submission" date="2016-03" db="EMBL/GenBank/DDBJ databases">
        <title>EvidentialGene: Evidence-directed Construction of Genes on Genomes.</title>
        <authorList>
            <person name="Gilbert D.G."/>
            <person name="Choi J.-H."/>
            <person name="Mockaitis K."/>
            <person name="Colbourne J."/>
            <person name="Pfrender M."/>
        </authorList>
    </citation>
    <scope>NUCLEOTIDE SEQUENCE [LARGE SCALE GENOMIC DNA]</scope>
    <source>
        <strain evidence="2 3">Xinb3</strain>
        <tissue evidence="2">Complete organism</tissue>
    </source>
</reference>
<gene>
    <name evidence="2" type="ORF">APZ42_014800</name>
</gene>
<comment type="caution">
    <text evidence="2">The sequence shown here is derived from an EMBL/GenBank/DDBJ whole genome shotgun (WGS) entry which is preliminary data.</text>
</comment>
<accession>A0A162PKF7</accession>
<evidence type="ECO:0000313" key="3">
    <source>
        <dbReference type="Proteomes" id="UP000076858"/>
    </source>
</evidence>
<dbReference type="EMBL" id="LRGB01000498">
    <property type="protein sequence ID" value="KZS18923.1"/>
    <property type="molecule type" value="Genomic_DNA"/>
</dbReference>
<protein>
    <submittedName>
        <fullName evidence="2">Uncharacterized protein</fullName>
    </submittedName>
</protein>
<keyword evidence="3" id="KW-1185">Reference proteome</keyword>
<proteinExistence type="predicted"/>
<sequence>MYEKKAAGGKLSICLFLLCVAFCFYAPIHFDWQTNRRQSLHLSPPSNKPRPHKRKRREWDLKEKPLEENADGKTKVTSPVLGSEE</sequence>
<evidence type="ECO:0000313" key="2">
    <source>
        <dbReference type="EMBL" id="KZS18923.1"/>
    </source>
</evidence>
<dbReference type="AlphaFoldDB" id="A0A162PKF7"/>
<name>A0A162PKF7_9CRUS</name>
<evidence type="ECO:0000256" key="1">
    <source>
        <dbReference type="SAM" id="MobiDB-lite"/>
    </source>
</evidence>